<dbReference type="EMBL" id="JAQIZT010000008">
    <property type="protein sequence ID" value="KAJ6987973.1"/>
    <property type="molecule type" value="Genomic_DNA"/>
</dbReference>
<keyword evidence="3" id="KW-1185">Reference proteome</keyword>
<evidence type="ECO:0000256" key="1">
    <source>
        <dbReference type="SAM" id="Phobius"/>
    </source>
</evidence>
<proteinExistence type="predicted"/>
<name>A0AAD6MLX8_9ROSI</name>
<evidence type="ECO:0000313" key="2">
    <source>
        <dbReference type="EMBL" id="KAJ6987973.1"/>
    </source>
</evidence>
<keyword evidence="1" id="KW-0472">Membrane</keyword>
<keyword evidence="1" id="KW-0812">Transmembrane</keyword>
<protein>
    <submittedName>
        <fullName evidence="2">Uncharacterized protein</fullName>
    </submittedName>
</protein>
<reference evidence="2" key="1">
    <citation type="journal article" date="2023" name="Mol. Ecol. Resour.">
        <title>Chromosome-level genome assembly of a triploid poplar Populus alba 'Berolinensis'.</title>
        <authorList>
            <person name="Chen S."/>
            <person name="Yu Y."/>
            <person name="Wang X."/>
            <person name="Wang S."/>
            <person name="Zhang T."/>
            <person name="Zhou Y."/>
            <person name="He R."/>
            <person name="Meng N."/>
            <person name="Wang Y."/>
            <person name="Liu W."/>
            <person name="Liu Z."/>
            <person name="Liu J."/>
            <person name="Guo Q."/>
            <person name="Huang H."/>
            <person name="Sederoff R.R."/>
            <person name="Wang G."/>
            <person name="Qu G."/>
            <person name="Chen S."/>
        </authorList>
    </citation>
    <scope>NUCLEOTIDE SEQUENCE</scope>
    <source>
        <strain evidence="2">SC-2020</strain>
    </source>
</reference>
<sequence length="87" mass="10122">MAQFSIIQTGCVCLLMIFLLDFRQKLSIMLLFSDSCAVSTRNDFLSIDFWAELAMSDSTVYLCSYREYHWSNLGFHIIKDHIITNEV</sequence>
<gene>
    <name evidence="2" type="ORF">NC653_021036</name>
</gene>
<dbReference type="AlphaFoldDB" id="A0AAD6MLX8"/>
<keyword evidence="1" id="KW-1133">Transmembrane helix</keyword>
<evidence type="ECO:0000313" key="3">
    <source>
        <dbReference type="Proteomes" id="UP001164929"/>
    </source>
</evidence>
<dbReference type="Proteomes" id="UP001164929">
    <property type="component" value="Chromosome 8"/>
</dbReference>
<organism evidence="2 3">
    <name type="scientific">Populus alba x Populus x berolinensis</name>
    <dbReference type="NCBI Taxonomy" id="444605"/>
    <lineage>
        <taxon>Eukaryota</taxon>
        <taxon>Viridiplantae</taxon>
        <taxon>Streptophyta</taxon>
        <taxon>Embryophyta</taxon>
        <taxon>Tracheophyta</taxon>
        <taxon>Spermatophyta</taxon>
        <taxon>Magnoliopsida</taxon>
        <taxon>eudicotyledons</taxon>
        <taxon>Gunneridae</taxon>
        <taxon>Pentapetalae</taxon>
        <taxon>rosids</taxon>
        <taxon>fabids</taxon>
        <taxon>Malpighiales</taxon>
        <taxon>Salicaceae</taxon>
        <taxon>Saliceae</taxon>
        <taxon>Populus</taxon>
    </lineage>
</organism>
<feature type="transmembrane region" description="Helical" evidence="1">
    <location>
        <begin position="6"/>
        <end position="22"/>
    </location>
</feature>
<comment type="caution">
    <text evidence="2">The sequence shown here is derived from an EMBL/GenBank/DDBJ whole genome shotgun (WGS) entry which is preliminary data.</text>
</comment>
<accession>A0AAD6MLX8</accession>